<dbReference type="OrthoDB" id="5875390at2759"/>
<name>A0A8X7UYJ4_BRACI</name>
<dbReference type="AlphaFoldDB" id="A0A8X7UYJ4"/>
<dbReference type="PANTHER" id="PTHR45950">
    <property type="entry name" value="HOMEOBOX-LEUCINE ZIPPER PROTEIN ATHB-14"/>
    <property type="match status" value="1"/>
</dbReference>
<accession>A0A8X7UYJ4</accession>
<evidence type="ECO:0000313" key="1">
    <source>
        <dbReference type="EMBL" id="KAG2294511.1"/>
    </source>
</evidence>
<proteinExistence type="predicted"/>
<gene>
    <name evidence="1" type="ORF">Bca52824_041180</name>
</gene>
<protein>
    <submittedName>
        <fullName evidence="1">Uncharacterized protein</fullName>
    </submittedName>
</protein>
<dbReference type="PANTHER" id="PTHR45950:SF7">
    <property type="entry name" value="HOMEOBOX-LEUCINE ZIPPER PROTEIN ATHB-14"/>
    <property type="match status" value="1"/>
</dbReference>
<dbReference type="GO" id="GO:0003700">
    <property type="term" value="F:DNA-binding transcription factor activity"/>
    <property type="evidence" value="ECO:0007669"/>
    <property type="project" value="InterPro"/>
</dbReference>
<dbReference type="InterPro" id="IPR044830">
    <property type="entry name" value="HD-Zip_III"/>
</dbReference>
<reference evidence="1 2" key="1">
    <citation type="submission" date="2020-02" db="EMBL/GenBank/DDBJ databases">
        <authorList>
            <person name="Ma Q."/>
            <person name="Huang Y."/>
            <person name="Song X."/>
            <person name="Pei D."/>
        </authorList>
    </citation>
    <scope>NUCLEOTIDE SEQUENCE [LARGE SCALE GENOMIC DNA]</scope>
    <source>
        <strain evidence="1">Sxm20200214</strain>
        <tissue evidence="1">Leaf</tissue>
    </source>
</reference>
<sequence>MVCREKQRFETVRLQTINRKLNAMNKLMMAVNYRLQKQVSHLVYENGQMKHQLDTVNSSP</sequence>
<organism evidence="1 2">
    <name type="scientific">Brassica carinata</name>
    <name type="common">Ethiopian mustard</name>
    <name type="synonym">Abyssinian cabbage</name>
    <dbReference type="NCBI Taxonomy" id="52824"/>
    <lineage>
        <taxon>Eukaryota</taxon>
        <taxon>Viridiplantae</taxon>
        <taxon>Streptophyta</taxon>
        <taxon>Embryophyta</taxon>
        <taxon>Tracheophyta</taxon>
        <taxon>Spermatophyta</taxon>
        <taxon>Magnoliopsida</taxon>
        <taxon>eudicotyledons</taxon>
        <taxon>Gunneridae</taxon>
        <taxon>Pentapetalae</taxon>
        <taxon>rosids</taxon>
        <taxon>malvids</taxon>
        <taxon>Brassicales</taxon>
        <taxon>Brassicaceae</taxon>
        <taxon>Brassiceae</taxon>
        <taxon>Brassica</taxon>
    </lineage>
</organism>
<comment type="caution">
    <text evidence="1">The sequence shown here is derived from an EMBL/GenBank/DDBJ whole genome shotgun (WGS) entry which is preliminary data.</text>
</comment>
<keyword evidence="2" id="KW-1185">Reference proteome</keyword>
<evidence type="ECO:0000313" key="2">
    <source>
        <dbReference type="Proteomes" id="UP000886595"/>
    </source>
</evidence>
<dbReference type="EMBL" id="JAAMPC010000009">
    <property type="protein sequence ID" value="KAG2294511.1"/>
    <property type="molecule type" value="Genomic_DNA"/>
</dbReference>
<dbReference type="Proteomes" id="UP000886595">
    <property type="component" value="Unassembled WGS sequence"/>
</dbReference>